<dbReference type="OrthoDB" id="125347at2759"/>
<name>A0A913XQN5_EXADI</name>
<feature type="compositionally biased region" description="Basic and acidic residues" evidence="1">
    <location>
        <begin position="97"/>
        <end position="117"/>
    </location>
</feature>
<reference evidence="2" key="1">
    <citation type="submission" date="2022-11" db="UniProtKB">
        <authorList>
            <consortium name="EnsemblMetazoa"/>
        </authorList>
    </citation>
    <scope>IDENTIFICATION</scope>
</reference>
<proteinExistence type="predicted"/>
<feature type="compositionally biased region" description="Acidic residues" evidence="1">
    <location>
        <begin position="118"/>
        <end position="129"/>
    </location>
</feature>
<protein>
    <submittedName>
        <fullName evidence="2">Uncharacterized protein</fullName>
    </submittedName>
</protein>
<dbReference type="RefSeq" id="XP_020907724.1">
    <property type="nucleotide sequence ID" value="XM_021052065.1"/>
</dbReference>
<dbReference type="AlphaFoldDB" id="A0A913XQN5"/>
<dbReference type="EnsemblMetazoa" id="XM_021052065.1">
    <property type="protein sequence ID" value="XP_020907724.1"/>
    <property type="gene ID" value="LOC110245772"/>
</dbReference>
<dbReference type="GeneID" id="110245772"/>
<feature type="compositionally biased region" description="Basic and acidic residues" evidence="1">
    <location>
        <begin position="47"/>
        <end position="58"/>
    </location>
</feature>
<accession>A0A913XQN5</accession>
<sequence>MMAKSWDNVTSTTIQNCWKKAKFPAEVTESIQDPFESSDESDEEDVATDRTESRDTGDTIWERLARHYPSIADMSFGEFASVDDDLFTERQLTAEDATREALEAAKSTEDTESRADCSEVESEEDEVEIVEPPKILSSLQATEHVRNLRDFVFCRQQSQVKKSMSFCYR</sequence>
<evidence type="ECO:0000313" key="2">
    <source>
        <dbReference type="EnsemblMetazoa" id="XP_020907724.1"/>
    </source>
</evidence>
<dbReference type="Proteomes" id="UP000887567">
    <property type="component" value="Unplaced"/>
</dbReference>
<feature type="region of interest" description="Disordered" evidence="1">
    <location>
        <begin position="29"/>
        <end position="58"/>
    </location>
</feature>
<dbReference type="KEGG" id="epa:110245772"/>
<keyword evidence="3" id="KW-1185">Reference proteome</keyword>
<feature type="compositionally biased region" description="Acidic residues" evidence="1">
    <location>
        <begin position="36"/>
        <end position="46"/>
    </location>
</feature>
<evidence type="ECO:0000313" key="3">
    <source>
        <dbReference type="Proteomes" id="UP000887567"/>
    </source>
</evidence>
<organism evidence="2 3">
    <name type="scientific">Exaiptasia diaphana</name>
    <name type="common">Tropical sea anemone</name>
    <name type="synonym">Aiptasia pulchella</name>
    <dbReference type="NCBI Taxonomy" id="2652724"/>
    <lineage>
        <taxon>Eukaryota</taxon>
        <taxon>Metazoa</taxon>
        <taxon>Cnidaria</taxon>
        <taxon>Anthozoa</taxon>
        <taxon>Hexacorallia</taxon>
        <taxon>Actiniaria</taxon>
        <taxon>Aiptasiidae</taxon>
        <taxon>Exaiptasia</taxon>
    </lineage>
</organism>
<feature type="region of interest" description="Disordered" evidence="1">
    <location>
        <begin position="97"/>
        <end position="129"/>
    </location>
</feature>
<evidence type="ECO:0000256" key="1">
    <source>
        <dbReference type="SAM" id="MobiDB-lite"/>
    </source>
</evidence>